<dbReference type="InterPro" id="IPR051681">
    <property type="entry name" value="Ser/Thr_Kinases-Pseudokinases"/>
</dbReference>
<dbReference type="PROSITE" id="PS00107">
    <property type="entry name" value="PROTEIN_KINASE_ATP"/>
    <property type="match status" value="1"/>
</dbReference>
<feature type="domain" description="Protein kinase" evidence="5">
    <location>
        <begin position="22"/>
        <end position="278"/>
    </location>
</feature>
<organism evidence="6 7">
    <name type="scientific">Diversispora epigaea</name>
    <dbReference type="NCBI Taxonomy" id="1348612"/>
    <lineage>
        <taxon>Eukaryota</taxon>
        <taxon>Fungi</taxon>
        <taxon>Fungi incertae sedis</taxon>
        <taxon>Mucoromycota</taxon>
        <taxon>Glomeromycotina</taxon>
        <taxon>Glomeromycetes</taxon>
        <taxon>Diversisporales</taxon>
        <taxon>Diversisporaceae</taxon>
        <taxon>Diversispora</taxon>
    </lineage>
</organism>
<dbReference type="Proteomes" id="UP000266861">
    <property type="component" value="Unassembled WGS sequence"/>
</dbReference>
<dbReference type="InterPro" id="IPR001245">
    <property type="entry name" value="Ser-Thr/Tyr_kinase_cat_dom"/>
</dbReference>
<evidence type="ECO:0000256" key="2">
    <source>
        <dbReference type="ARBA" id="ARBA00022840"/>
    </source>
</evidence>
<dbReference type="OrthoDB" id="10261027at2759"/>
<keyword evidence="1 3" id="KW-0547">Nucleotide-binding</keyword>
<dbReference type="PRINTS" id="PR00109">
    <property type="entry name" value="TYRKINASE"/>
</dbReference>
<name>A0A397H399_9GLOM</name>
<feature type="region of interest" description="Disordered" evidence="4">
    <location>
        <begin position="334"/>
        <end position="360"/>
    </location>
</feature>
<keyword evidence="2 3" id="KW-0067">ATP-binding</keyword>
<evidence type="ECO:0000256" key="4">
    <source>
        <dbReference type="SAM" id="MobiDB-lite"/>
    </source>
</evidence>
<feature type="compositionally biased region" description="Polar residues" evidence="4">
    <location>
        <begin position="341"/>
        <end position="360"/>
    </location>
</feature>
<dbReference type="InterPro" id="IPR000719">
    <property type="entry name" value="Prot_kinase_dom"/>
</dbReference>
<dbReference type="GO" id="GO:0097527">
    <property type="term" value="P:necroptotic signaling pathway"/>
    <property type="evidence" value="ECO:0007669"/>
    <property type="project" value="TreeGrafter"/>
</dbReference>
<dbReference type="GO" id="GO:0004672">
    <property type="term" value="F:protein kinase activity"/>
    <property type="evidence" value="ECO:0007669"/>
    <property type="project" value="InterPro"/>
</dbReference>
<dbReference type="STRING" id="1348612.A0A397H399"/>
<evidence type="ECO:0000259" key="5">
    <source>
        <dbReference type="PROSITE" id="PS50011"/>
    </source>
</evidence>
<dbReference type="Gene3D" id="1.10.510.10">
    <property type="entry name" value="Transferase(Phosphotransferase) domain 1"/>
    <property type="match status" value="1"/>
</dbReference>
<keyword evidence="7" id="KW-1185">Reference proteome</keyword>
<accession>A0A397H399</accession>
<feature type="binding site" evidence="3">
    <location>
        <position position="51"/>
    </location>
    <ligand>
        <name>ATP</name>
        <dbReference type="ChEBI" id="CHEBI:30616"/>
    </ligand>
</feature>
<proteinExistence type="predicted"/>
<protein>
    <recommendedName>
        <fullName evidence="5">Protein kinase domain-containing protein</fullName>
    </recommendedName>
</protein>
<comment type="caution">
    <text evidence="6">The sequence shown here is derived from an EMBL/GenBank/DDBJ whole genome shotgun (WGS) entry which is preliminary data.</text>
</comment>
<dbReference type="PROSITE" id="PS50011">
    <property type="entry name" value="PROTEIN_KINASE_DOM"/>
    <property type="match status" value="1"/>
</dbReference>
<dbReference type="GO" id="GO:0005524">
    <property type="term" value="F:ATP binding"/>
    <property type="evidence" value="ECO:0007669"/>
    <property type="project" value="UniProtKB-UniRule"/>
</dbReference>
<sequence>MSNLLEDALRHRLITSFEYNSFDRITPIGKGGFGQVMRAYSKRLEKDVALKSLFSVNNKAFVKELQNFNTVNHHDNIIKFFGISKDPDPSKETYYLVLQYAKDGDLRDYLRDNFENLNWETKSKMAKDIASGLSCIHKSNIIHRDLHSGNILVHENRLLITDLGLSQPLDANSNSVIGGMFAYADPEWLRKGRTYKRDKASDIYSLGVLFWELSSGRIPFKDFQGLEILEKVKSGERETPINGTPEDYIKIYSSAWNDNPTKRPTIENIRNSLEEIQFDNVFNETIKPIQPKVNLNNEPKDLVVENKVYKEDDVSGVISNQTFDLEYWKKTVSTDGIKPKGNSNNDLPNKANPTDSETTVNRSIEYHEPDGTNDQTDLSNWEITGIYNSNIHENNLSIS</sequence>
<reference evidence="6 7" key="1">
    <citation type="submission" date="2018-08" db="EMBL/GenBank/DDBJ databases">
        <title>Genome and evolution of the arbuscular mycorrhizal fungus Diversispora epigaea (formerly Glomus versiforme) and its bacterial endosymbionts.</title>
        <authorList>
            <person name="Sun X."/>
            <person name="Fei Z."/>
            <person name="Harrison M."/>
        </authorList>
    </citation>
    <scope>NUCLEOTIDE SEQUENCE [LARGE SCALE GENOMIC DNA]</scope>
    <source>
        <strain evidence="6 7">IT104</strain>
    </source>
</reference>
<gene>
    <name evidence="6" type="ORF">Glove_386g29</name>
</gene>
<evidence type="ECO:0000313" key="7">
    <source>
        <dbReference type="Proteomes" id="UP000266861"/>
    </source>
</evidence>
<dbReference type="Pfam" id="PF07714">
    <property type="entry name" value="PK_Tyr_Ser-Thr"/>
    <property type="match status" value="1"/>
</dbReference>
<evidence type="ECO:0000256" key="1">
    <source>
        <dbReference type="ARBA" id="ARBA00022741"/>
    </source>
</evidence>
<dbReference type="AlphaFoldDB" id="A0A397H399"/>
<dbReference type="InterPro" id="IPR017441">
    <property type="entry name" value="Protein_kinase_ATP_BS"/>
</dbReference>
<dbReference type="SUPFAM" id="SSF56112">
    <property type="entry name" value="Protein kinase-like (PK-like)"/>
    <property type="match status" value="1"/>
</dbReference>
<evidence type="ECO:0000313" key="6">
    <source>
        <dbReference type="EMBL" id="RHZ57541.1"/>
    </source>
</evidence>
<dbReference type="PANTHER" id="PTHR44329:SF298">
    <property type="entry name" value="MIXED LINEAGE KINASE DOMAIN-LIKE PROTEIN"/>
    <property type="match status" value="1"/>
</dbReference>
<evidence type="ECO:0000256" key="3">
    <source>
        <dbReference type="PROSITE-ProRule" id="PRU10141"/>
    </source>
</evidence>
<dbReference type="InterPro" id="IPR011009">
    <property type="entry name" value="Kinase-like_dom_sf"/>
</dbReference>
<dbReference type="PANTHER" id="PTHR44329">
    <property type="entry name" value="SERINE/THREONINE-PROTEIN KINASE TNNI3K-RELATED"/>
    <property type="match status" value="1"/>
</dbReference>
<dbReference type="EMBL" id="PQFF01000346">
    <property type="protein sequence ID" value="RHZ57541.1"/>
    <property type="molecule type" value="Genomic_DNA"/>
</dbReference>